<dbReference type="Proteomes" id="UP000762676">
    <property type="component" value="Unassembled WGS sequence"/>
</dbReference>
<accession>A0AAV4HRA4</accession>
<dbReference type="PROSITE" id="PS50297">
    <property type="entry name" value="ANK_REP_REGION"/>
    <property type="match status" value="3"/>
</dbReference>
<evidence type="ECO:0000313" key="6">
    <source>
        <dbReference type="Proteomes" id="UP000762676"/>
    </source>
</evidence>
<dbReference type="AlphaFoldDB" id="A0AAV4HRA4"/>
<dbReference type="SUPFAM" id="SSF48403">
    <property type="entry name" value="Ankyrin repeat"/>
    <property type="match status" value="1"/>
</dbReference>
<evidence type="ECO:0000256" key="3">
    <source>
        <dbReference type="PROSITE-ProRule" id="PRU00023"/>
    </source>
</evidence>
<dbReference type="PROSITE" id="PS50088">
    <property type="entry name" value="ANK_REPEAT"/>
    <property type="match status" value="3"/>
</dbReference>
<dbReference type="Gene3D" id="1.25.40.20">
    <property type="entry name" value="Ankyrin repeat-containing domain"/>
    <property type="match status" value="1"/>
</dbReference>
<feature type="compositionally biased region" description="Low complexity" evidence="4">
    <location>
        <begin position="342"/>
        <end position="363"/>
    </location>
</feature>
<feature type="region of interest" description="Disordered" evidence="4">
    <location>
        <begin position="332"/>
        <end position="372"/>
    </location>
</feature>
<name>A0AAV4HRA4_9GAST</name>
<dbReference type="InterPro" id="IPR036770">
    <property type="entry name" value="Ankyrin_rpt-contain_sf"/>
</dbReference>
<dbReference type="PANTHER" id="PTHR24171">
    <property type="entry name" value="ANKYRIN REPEAT DOMAIN-CONTAINING PROTEIN 39-RELATED"/>
    <property type="match status" value="1"/>
</dbReference>
<keyword evidence="6" id="KW-1185">Reference proteome</keyword>
<protein>
    <submittedName>
        <fullName evidence="5">Ankyrin repeat and SOCS box-containing 13</fullName>
    </submittedName>
</protein>
<evidence type="ECO:0000256" key="1">
    <source>
        <dbReference type="ARBA" id="ARBA00022737"/>
    </source>
</evidence>
<dbReference type="EMBL" id="BMAT01009184">
    <property type="protein sequence ID" value="GFS00704.1"/>
    <property type="molecule type" value="Genomic_DNA"/>
</dbReference>
<organism evidence="5 6">
    <name type="scientific">Elysia marginata</name>
    <dbReference type="NCBI Taxonomy" id="1093978"/>
    <lineage>
        <taxon>Eukaryota</taxon>
        <taxon>Metazoa</taxon>
        <taxon>Spiralia</taxon>
        <taxon>Lophotrochozoa</taxon>
        <taxon>Mollusca</taxon>
        <taxon>Gastropoda</taxon>
        <taxon>Heterobranchia</taxon>
        <taxon>Euthyneura</taxon>
        <taxon>Panpulmonata</taxon>
        <taxon>Sacoglossa</taxon>
        <taxon>Placobranchoidea</taxon>
        <taxon>Plakobranchidae</taxon>
        <taxon>Elysia</taxon>
    </lineage>
</organism>
<dbReference type="PRINTS" id="PR01415">
    <property type="entry name" value="ANKYRIN"/>
</dbReference>
<feature type="repeat" description="ANK" evidence="3">
    <location>
        <begin position="63"/>
        <end position="95"/>
    </location>
</feature>
<comment type="caution">
    <text evidence="5">The sequence shown here is derived from an EMBL/GenBank/DDBJ whole genome shotgun (WGS) entry which is preliminary data.</text>
</comment>
<reference evidence="5 6" key="1">
    <citation type="journal article" date="2021" name="Elife">
        <title>Chloroplast acquisition without the gene transfer in kleptoplastic sea slugs, Plakobranchus ocellatus.</title>
        <authorList>
            <person name="Maeda T."/>
            <person name="Takahashi S."/>
            <person name="Yoshida T."/>
            <person name="Shimamura S."/>
            <person name="Takaki Y."/>
            <person name="Nagai Y."/>
            <person name="Toyoda A."/>
            <person name="Suzuki Y."/>
            <person name="Arimoto A."/>
            <person name="Ishii H."/>
            <person name="Satoh N."/>
            <person name="Nishiyama T."/>
            <person name="Hasebe M."/>
            <person name="Maruyama T."/>
            <person name="Minagawa J."/>
            <person name="Obokata J."/>
            <person name="Shigenobu S."/>
        </authorList>
    </citation>
    <scope>NUCLEOTIDE SEQUENCE [LARGE SCALE GENOMIC DNA]</scope>
</reference>
<evidence type="ECO:0000256" key="2">
    <source>
        <dbReference type="ARBA" id="ARBA00023043"/>
    </source>
</evidence>
<dbReference type="PANTHER" id="PTHR24171:SF8">
    <property type="entry name" value="BRCA1-ASSOCIATED RING DOMAIN PROTEIN 1"/>
    <property type="match status" value="1"/>
</dbReference>
<sequence>MFSKGDVTALEELQEEATATVYGGLDYIQCNPPIILLAASHGQVSVLKYLLDLQVDVDATDVCGMTALHEACKHGHQECIELLLPKSKDIDRRDIWGRTPLVKALVYRNLDAAKFLLEHGANPNAVDNYGMTPITTAVSYNLRNMLKLLVDYGADLNQISCHHHQCLGPPLYKAINTQNLNLVQELLHLGASTQPSQNNVVCYPPGTQGSADWQSLRFASFAPHFSYSHALQYENAVVMAMAELLKRGGQQLNPVSLDIFMAVLAAHGLPLGPAHEVLTRVLLASRGVDSSRNVPVRRALEQQSPFLSSDTVSLLLFKLYVCSGSCQDPESLEEITGGSNSSTATAAGQRQGAGQTAAASSSGEARRREGKLGLQKRKVVSLHTQSRRSVRKFMMASGRNVLWATKRLTCPPALKTLLLLKDIDRAYPSKPLF</sequence>
<feature type="repeat" description="ANK" evidence="3">
    <location>
        <begin position="129"/>
        <end position="161"/>
    </location>
</feature>
<dbReference type="SMART" id="SM00248">
    <property type="entry name" value="ANK"/>
    <property type="match status" value="5"/>
</dbReference>
<proteinExistence type="predicted"/>
<keyword evidence="1" id="KW-0677">Repeat</keyword>
<dbReference type="Pfam" id="PF13606">
    <property type="entry name" value="Ank_3"/>
    <property type="match status" value="1"/>
</dbReference>
<evidence type="ECO:0000313" key="5">
    <source>
        <dbReference type="EMBL" id="GFS00704.1"/>
    </source>
</evidence>
<dbReference type="Pfam" id="PF12796">
    <property type="entry name" value="Ank_2"/>
    <property type="match status" value="1"/>
</dbReference>
<keyword evidence="2 3" id="KW-0040">ANK repeat</keyword>
<gene>
    <name evidence="5" type="ORF">ElyMa_004562300</name>
</gene>
<evidence type="ECO:0000256" key="4">
    <source>
        <dbReference type="SAM" id="MobiDB-lite"/>
    </source>
</evidence>
<feature type="repeat" description="ANK" evidence="3">
    <location>
        <begin position="96"/>
        <end position="128"/>
    </location>
</feature>
<dbReference type="InterPro" id="IPR002110">
    <property type="entry name" value="Ankyrin_rpt"/>
</dbReference>